<dbReference type="InterPro" id="IPR050306">
    <property type="entry name" value="PfkB_Carbo_kinase"/>
</dbReference>
<keyword evidence="2" id="KW-0808">Transferase</keyword>
<comment type="caution">
    <text evidence="5">The sequence shown here is derived from an EMBL/GenBank/DDBJ whole genome shotgun (WGS) entry which is preliminary data.</text>
</comment>
<feature type="domain" description="Carbohydrate kinase PfkB" evidence="4">
    <location>
        <begin position="34"/>
        <end position="297"/>
    </location>
</feature>
<reference evidence="5 6" key="1">
    <citation type="journal article" date="2018" name="Int. J. Syst. Evol. Microbiol.">
        <title>Pseudooceanicola lipolyticus sp. nov., a marine alphaproteobacterium, reclassification of Oceanicola flagellatus as Pseudooceanicola flagellatus comb. nov. and emended description of the genus Pseudooceanicola.</title>
        <authorList>
            <person name="Huang M.-M."/>
            <person name="Guo L.-L."/>
            <person name="Wu Y.-H."/>
            <person name="Lai Q.-L."/>
            <person name="Shao Z.-Z."/>
            <person name="Wang C.-S."/>
            <person name="Wu M."/>
            <person name="Xu X.-W."/>
        </authorList>
    </citation>
    <scope>NUCLEOTIDE SEQUENCE [LARGE SCALE GENOMIC DNA]</scope>
    <source>
        <strain evidence="5 6">157</strain>
    </source>
</reference>
<keyword evidence="3" id="KW-0418">Kinase</keyword>
<comment type="similarity">
    <text evidence="1">Belongs to the carbohydrate kinase PfkB family.</text>
</comment>
<dbReference type="InterPro" id="IPR011611">
    <property type="entry name" value="PfkB_dom"/>
</dbReference>
<evidence type="ECO:0000313" key="5">
    <source>
        <dbReference type="EMBL" id="PJE37850.1"/>
    </source>
</evidence>
<dbReference type="OrthoDB" id="7556723at2"/>
<proteinExistence type="inferred from homology"/>
<dbReference type="Gene3D" id="3.40.1190.20">
    <property type="match status" value="1"/>
</dbReference>
<dbReference type="RefSeq" id="WP_067267214.1">
    <property type="nucleotide sequence ID" value="NZ_PGTB01000008.1"/>
</dbReference>
<organism evidence="5 6">
    <name type="scientific">Pseudooceanicola lipolyticus</name>
    <dbReference type="NCBI Taxonomy" id="2029104"/>
    <lineage>
        <taxon>Bacteria</taxon>
        <taxon>Pseudomonadati</taxon>
        <taxon>Pseudomonadota</taxon>
        <taxon>Alphaproteobacteria</taxon>
        <taxon>Rhodobacterales</taxon>
        <taxon>Paracoccaceae</taxon>
        <taxon>Pseudooceanicola</taxon>
    </lineage>
</organism>
<dbReference type="EMBL" id="PGTB01000008">
    <property type="protein sequence ID" value="PJE37850.1"/>
    <property type="molecule type" value="Genomic_DNA"/>
</dbReference>
<accession>A0A2M8J4Z7</accession>
<dbReference type="InterPro" id="IPR029056">
    <property type="entry name" value="Ribokinase-like"/>
</dbReference>
<sequence length="353" mass="38494">MIDDKKQEAIGLRAMGTGFVAMDVVEGLEATFASAGGSCGNVMALLSWLGWDSFPVARLGCDEPGDFVVHDLQFDGVKTDFVWQEQSVSTPVVVQKFKVDAEGHRSHRYVLTCPDCGGWLPRFRSTTIRQIQPVLDSDCVPDIFFFDRVSPSALKLASWVRESGGLVLFEPSSIGDESQFQKAIDVCHVLKFAEDRLGHINEIRDLTGPNLIIQTLGPRGLEFRLGWDWFELDAFEAPYFLDAAGSGDWCTAILLSELGNQGSMNPVSWTPRLISDALRRGQAAAALNCGFEGARGAMQAADKDAFMLAVSDLMAGKETSVERLTEGKAEPRVNLCSLCKIVPFSTGKDAETA</sequence>
<protein>
    <recommendedName>
        <fullName evidence="4">Carbohydrate kinase PfkB domain-containing protein</fullName>
    </recommendedName>
</protein>
<evidence type="ECO:0000256" key="2">
    <source>
        <dbReference type="ARBA" id="ARBA00022679"/>
    </source>
</evidence>
<dbReference type="PANTHER" id="PTHR43085">
    <property type="entry name" value="HEXOKINASE FAMILY MEMBER"/>
    <property type="match status" value="1"/>
</dbReference>
<dbReference type="SUPFAM" id="SSF53613">
    <property type="entry name" value="Ribokinase-like"/>
    <property type="match status" value="1"/>
</dbReference>
<dbReference type="AlphaFoldDB" id="A0A2M8J4Z7"/>
<gene>
    <name evidence="5" type="ORF">CVM52_04965</name>
</gene>
<evidence type="ECO:0000313" key="6">
    <source>
        <dbReference type="Proteomes" id="UP000231553"/>
    </source>
</evidence>
<dbReference type="Pfam" id="PF00294">
    <property type="entry name" value="PfkB"/>
    <property type="match status" value="1"/>
</dbReference>
<evidence type="ECO:0000256" key="1">
    <source>
        <dbReference type="ARBA" id="ARBA00010688"/>
    </source>
</evidence>
<evidence type="ECO:0000259" key="4">
    <source>
        <dbReference type="Pfam" id="PF00294"/>
    </source>
</evidence>
<keyword evidence="6" id="KW-1185">Reference proteome</keyword>
<evidence type="ECO:0000256" key="3">
    <source>
        <dbReference type="ARBA" id="ARBA00022777"/>
    </source>
</evidence>
<name>A0A2M8J4Z7_9RHOB</name>
<dbReference type="PANTHER" id="PTHR43085:SF57">
    <property type="entry name" value="CARBOHYDRATE KINASE PFKB DOMAIN-CONTAINING PROTEIN"/>
    <property type="match status" value="1"/>
</dbReference>
<dbReference type="Proteomes" id="UP000231553">
    <property type="component" value="Unassembled WGS sequence"/>
</dbReference>
<dbReference type="GO" id="GO:0016301">
    <property type="term" value="F:kinase activity"/>
    <property type="evidence" value="ECO:0007669"/>
    <property type="project" value="UniProtKB-KW"/>
</dbReference>